<dbReference type="Pfam" id="PF05097">
    <property type="entry name" value="DUF688"/>
    <property type="match status" value="1"/>
</dbReference>
<reference evidence="2" key="1">
    <citation type="journal article" date="2015" name="Nat. Genet.">
        <title>The pineapple genome and the evolution of CAM photosynthesis.</title>
        <authorList>
            <person name="Ming R."/>
            <person name="VanBuren R."/>
            <person name="Wai C.M."/>
            <person name="Tang H."/>
            <person name="Schatz M.C."/>
            <person name="Bowers J.E."/>
            <person name="Lyons E."/>
            <person name="Wang M.L."/>
            <person name="Chen J."/>
            <person name="Biggers E."/>
            <person name="Zhang J."/>
            <person name="Huang L."/>
            <person name="Zhang L."/>
            <person name="Miao W."/>
            <person name="Zhang J."/>
            <person name="Ye Z."/>
            <person name="Miao C."/>
            <person name="Lin Z."/>
            <person name="Wang H."/>
            <person name="Zhou H."/>
            <person name="Yim W.C."/>
            <person name="Priest H.D."/>
            <person name="Zheng C."/>
            <person name="Woodhouse M."/>
            <person name="Edger P.P."/>
            <person name="Guyot R."/>
            <person name="Guo H.B."/>
            <person name="Guo H."/>
            <person name="Zheng G."/>
            <person name="Singh R."/>
            <person name="Sharma A."/>
            <person name="Min X."/>
            <person name="Zheng Y."/>
            <person name="Lee H."/>
            <person name="Gurtowski J."/>
            <person name="Sedlazeck F.J."/>
            <person name="Harkess A."/>
            <person name="McKain M.R."/>
            <person name="Liao Z."/>
            <person name="Fang J."/>
            <person name="Liu J."/>
            <person name="Zhang X."/>
            <person name="Zhang Q."/>
            <person name="Hu W."/>
            <person name="Qin Y."/>
            <person name="Wang K."/>
            <person name="Chen L.Y."/>
            <person name="Shirley N."/>
            <person name="Lin Y.R."/>
            <person name="Liu L.Y."/>
            <person name="Hernandez A.G."/>
            <person name="Wright C.L."/>
            <person name="Bulone V."/>
            <person name="Tuskan G.A."/>
            <person name="Heath K."/>
            <person name="Zee F."/>
            <person name="Moore P.H."/>
            <person name="Sunkar R."/>
            <person name="Leebens-Mack J.H."/>
            <person name="Mockler T."/>
            <person name="Bennetzen J.L."/>
            <person name="Freeling M."/>
            <person name="Sankoff D."/>
            <person name="Paterson A.H."/>
            <person name="Zhu X."/>
            <person name="Yang X."/>
            <person name="Smith J.A."/>
            <person name="Cushman J.C."/>
            <person name="Paull R.E."/>
            <person name="Yu Q."/>
        </authorList>
    </citation>
    <scope>NUCLEOTIDE SEQUENCE [LARGE SCALE GENOMIC DNA]</scope>
    <source>
        <strain evidence="2">cv. F153</strain>
    </source>
</reference>
<feature type="region of interest" description="Disordered" evidence="1">
    <location>
        <begin position="1"/>
        <end position="88"/>
    </location>
</feature>
<feature type="compositionally biased region" description="Low complexity" evidence="1">
    <location>
        <begin position="18"/>
        <end position="33"/>
    </location>
</feature>
<sequence length="381" mass="42752">MATPRGHCKEIKLHPGQLDLDSPLLSTRRSSTSVDAAESSARELSAQSTMIPFSWESSPGVPKDAAAADDTDRTNPPPPNPPPARWRRPSIEIHYRDRCSANDKDDDVFSDAAEKVSLSENLNVACRMSSFDGMATKDIEEIVNRSRPRPSYIMERFLPAANAIANSLALNQHNKGCTRRADHHHHSSCPQCARKELTLQHIMQQRRKRRSNVESKLQQPPFISHVEDEKELSTRACGVMLFFPWSLRPIACGFKSPARSTAPSGPNDNVGSLFTPRSMRSVSNETHLDNVEGTNSGSFDVDKKSSVRECHSPGWGLSFLDRRRKGMRCVVERKREKGSEKSKKDIKHVSKCREGNWRMPQLKAPSEPWLSHALNTINKKN</sequence>
<dbReference type="PANTHER" id="PTHR35829">
    <property type="entry name" value="OS05G0470900 PROTEIN"/>
    <property type="match status" value="1"/>
</dbReference>
<proteinExistence type="predicted"/>
<reference evidence="3" key="2">
    <citation type="submission" date="2025-08" db="UniProtKB">
        <authorList>
            <consortium name="RefSeq"/>
        </authorList>
    </citation>
    <scope>IDENTIFICATION</scope>
    <source>
        <tissue evidence="3">Leaf</tissue>
    </source>
</reference>
<dbReference type="OrthoDB" id="767768at2759"/>
<evidence type="ECO:0000313" key="2">
    <source>
        <dbReference type="Proteomes" id="UP000515123"/>
    </source>
</evidence>
<dbReference type="Proteomes" id="UP000515123">
    <property type="component" value="Linkage group 23"/>
</dbReference>
<dbReference type="PANTHER" id="PTHR35829:SF3">
    <property type="entry name" value="OS05G0470900 PROTEIN"/>
    <property type="match status" value="1"/>
</dbReference>
<organism evidence="2 3">
    <name type="scientific">Ananas comosus</name>
    <name type="common">Pineapple</name>
    <name type="synonym">Ananas ananas</name>
    <dbReference type="NCBI Taxonomy" id="4615"/>
    <lineage>
        <taxon>Eukaryota</taxon>
        <taxon>Viridiplantae</taxon>
        <taxon>Streptophyta</taxon>
        <taxon>Embryophyta</taxon>
        <taxon>Tracheophyta</taxon>
        <taxon>Spermatophyta</taxon>
        <taxon>Magnoliopsida</taxon>
        <taxon>Liliopsida</taxon>
        <taxon>Poales</taxon>
        <taxon>Bromeliaceae</taxon>
        <taxon>Bromelioideae</taxon>
        <taxon>Ananas</taxon>
    </lineage>
</organism>
<feature type="region of interest" description="Disordered" evidence="1">
    <location>
        <begin position="285"/>
        <end position="304"/>
    </location>
</feature>
<evidence type="ECO:0000313" key="3">
    <source>
        <dbReference type="RefSeq" id="XP_020114216.1"/>
    </source>
</evidence>
<evidence type="ECO:0000256" key="1">
    <source>
        <dbReference type="SAM" id="MobiDB-lite"/>
    </source>
</evidence>
<feature type="compositionally biased region" description="Pro residues" evidence="1">
    <location>
        <begin position="75"/>
        <end position="84"/>
    </location>
</feature>
<dbReference type="GeneID" id="109728255"/>
<name>A0A6P5GZT1_ANACO</name>
<feature type="region of interest" description="Disordered" evidence="1">
    <location>
        <begin position="257"/>
        <end position="276"/>
    </location>
</feature>
<gene>
    <name evidence="3" type="primary">LOC109728255</name>
</gene>
<dbReference type="AlphaFoldDB" id="A0A6P5GZT1"/>
<feature type="compositionally biased region" description="Polar residues" evidence="1">
    <location>
        <begin position="258"/>
        <end position="272"/>
    </location>
</feature>
<dbReference type="InterPro" id="IPR007789">
    <property type="entry name" value="DUF688"/>
</dbReference>
<dbReference type="RefSeq" id="XP_020114216.1">
    <property type="nucleotide sequence ID" value="XM_020258627.1"/>
</dbReference>
<protein>
    <submittedName>
        <fullName evidence="3">Uncharacterized protein LOC109728255</fullName>
    </submittedName>
</protein>
<feature type="compositionally biased region" description="Polar residues" evidence="1">
    <location>
        <begin position="45"/>
        <end position="57"/>
    </location>
</feature>
<accession>A0A6P5GZT1</accession>
<keyword evidence="2" id="KW-1185">Reference proteome</keyword>